<organism evidence="3 4">
    <name type="scientific">Azospirillum cavernae</name>
    <dbReference type="NCBI Taxonomy" id="2320860"/>
    <lineage>
        <taxon>Bacteria</taxon>
        <taxon>Pseudomonadati</taxon>
        <taxon>Pseudomonadota</taxon>
        <taxon>Alphaproteobacteria</taxon>
        <taxon>Rhodospirillales</taxon>
        <taxon>Azospirillaceae</taxon>
        <taxon>Azospirillum</taxon>
    </lineage>
</organism>
<feature type="region of interest" description="Disordered" evidence="1">
    <location>
        <begin position="114"/>
        <end position="144"/>
    </location>
</feature>
<dbReference type="EMBL" id="QYUL01000002">
    <property type="protein sequence ID" value="RJF81849.1"/>
    <property type="molecule type" value="Genomic_DNA"/>
</dbReference>
<evidence type="ECO:0000313" key="3">
    <source>
        <dbReference type="EMBL" id="RJF81849.1"/>
    </source>
</evidence>
<keyword evidence="2" id="KW-0732">Signal</keyword>
<proteinExistence type="predicted"/>
<accession>A0A418VXG2</accession>
<reference evidence="3 4" key="1">
    <citation type="submission" date="2018-09" db="EMBL/GenBank/DDBJ databases">
        <authorList>
            <person name="Zhu H."/>
        </authorList>
    </citation>
    <scope>NUCLEOTIDE SEQUENCE [LARGE SCALE GENOMIC DNA]</scope>
    <source>
        <strain evidence="3 4">K2W22B-5</strain>
    </source>
</reference>
<feature type="chain" id="PRO_5019493654" evidence="2">
    <location>
        <begin position="21"/>
        <end position="144"/>
    </location>
</feature>
<comment type="caution">
    <text evidence="3">The sequence shown here is derived from an EMBL/GenBank/DDBJ whole genome shotgun (WGS) entry which is preliminary data.</text>
</comment>
<feature type="signal peptide" evidence="2">
    <location>
        <begin position="1"/>
        <end position="20"/>
    </location>
</feature>
<dbReference type="AlphaFoldDB" id="A0A418VXG2"/>
<dbReference type="OrthoDB" id="7304992at2"/>
<evidence type="ECO:0000256" key="1">
    <source>
        <dbReference type="SAM" id="MobiDB-lite"/>
    </source>
</evidence>
<sequence>MARFTTILSLSLPLALMAGAAVGQTVADYKTALETAPVADAAGCRTLSNYVYTSIPDGKRAEWVLPLVTLNGTENPVIGQKREACAEARKQPLIAFDGGTGEQIVTPAEAYKDPVDQPYYRDPTLPNEAATPRAGRALRRVGTP</sequence>
<evidence type="ECO:0000313" key="4">
    <source>
        <dbReference type="Proteomes" id="UP000283458"/>
    </source>
</evidence>
<dbReference type="RefSeq" id="WP_119831935.1">
    <property type="nucleotide sequence ID" value="NZ_QYUL01000002.1"/>
</dbReference>
<dbReference type="Proteomes" id="UP000283458">
    <property type="component" value="Unassembled WGS sequence"/>
</dbReference>
<protein>
    <submittedName>
        <fullName evidence="3">Uncharacterized protein</fullName>
    </submittedName>
</protein>
<evidence type="ECO:0000256" key="2">
    <source>
        <dbReference type="SAM" id="SignalP"/>
    </source>
</evidence>
<gene>
    <name evidence="3" type="ORF">D3877_17260</name>
</gene>
<name>A0A418VXG2_9PROT</name>
<keyword evidence="4" id="KW-1185">Reference proteome</keyword>